<feature type="domain" description="Fe2OG dioxygenase" evidence="7">
    <location>
        <begin position="256"/>
        <end position="401"/>
    </location>
</feature>
<feature type="transmembrane region" description="Helical" evidence="6">
    <location>
        <begin position="16"/>
        <end position="37"/>
    </location>
</feature>
<dbReference type="PANTHER" id="PTHR10869:SF226">
    <property type="entry name" value="PROLYL 4-HYDROXYLASE ALPHA SUBUNIT DOMAIN-CONTAINING PROTEIN"/>
    <property type="match status" value="1"/>
</dbReference>
<dbReference type="InterPro" id="IPR045054">
    <property type="entry name" value="P4HA-like"/>
</dbReference>
<dbReference type="SMART" id="SM00702">
    <property type="entry name" value="P4Hc"/>
    <property type="match status" value="1"/>
</dbReference>
<evidence type="ECO:0000259" key="7">
    <source>
        <dbReference type="PROSITE" id="PS51471"/>
    </source>
</evidence>
<evidence type="ECO:0000256" key="3">
    <source>
        <dbReference type="ARBA" id="ARBA00022964"/>
    </source>
</evidence>
<comment type="cofactor">
    <cofactor evidence="1">
        <name>L-ascorbate</name>
        <dbReference type="ChEBI" id="CHEBI:38290"/>
    </cofactor>
</comment>
<dbReference type="GO" id="GO:0005783">
    <property type="term" value="C:endoplasmic reticulum"/>
    <property type="evidence" value="ECO:0007669"/>
    <property type="project" value="TreeGrafter"/>
</dbReference>
<proteinExistence type="predicted"/>
<dbReference type="STRING" id="74557.A0A1V9ZZ95"/>
<accession>A0A1V9ZZ95</accession>
<organism evidence="8 9">
    <name type="scientific">Thraustotheca clavata</name>
    <dbReference type="NCBI Taxonomy" id="74557"/>
    <lineage>
        <taxon>Eukaryota</taxon>
        <taxon>Sar</taxon>
        <taxon>Stramenopiles</taxon>
        <taxon>Oomycota</taxon>
        <taxon>Saprolegniomycetes</taxon>
        <taxon>Saprolegniales</taxon>
        <taxon>Achlyaceae</taxon>
        <taxon>Thraustotheca</taxon>
    </lineage>
</organism>
<evidence type="ECO:0000256" key="6">
    <source>
        <dbReference type="SAM" id="Phobius"/>
    </source>
</evidence>
<keyword evidence="6" id="KW-0472">Membrane</keyword>
<dbReference type="EMBL" id="JNBS01000931">
    <property type="protein sequence ID" value="OQS03334.1"/>
    <property type="molecule type" value="Genomic_DNA"/>
</dbReference>
<keyword evidence="6" id="KW-1133">Transmembrane helix</keyword>
<dbReference type="FunFam" id="2.60.120.620:FF:000017">
    <property type="entry name" value="Transmembrane prolyl 4-hydroxylase"/>
    <property type="match status" value="1"/>
</dbReference>
<gene>
    <name evidence="8" type="ORF">THRCLA_04380</name>
</gene>
<dbReference type="OrthoDB" id="420380at2759"/>
<dbReference type="InterPro" id="IPR036208">
    <property type="entry name" value="VHL_sf"/>
</dbReference>
<dbReference type="InterPro" id="IPR037140">
    <property type="entry name" value="VHL_beta_dom_sf"/>
</dbReference>
<keyword evidence="4" id="KW-0560">Oxidoreductase</keyword>
<sequence length="485" mass="54392">MSGAKKERDNEAKKHGATFAWSGFVVLALAVGIFAVLQSPQDAVIKRILTSNYTYKDVVVYGNGKSVGGIKLALEPQFATSGEALAEYLSNFVAVDGVRLVGESSDKKIVADRVYNGQGKLIESFQDIDQGDRLYTVAPGLLFVWPFLGHRVHVNPVLSPTGRDIILESFSESPRVFHVYNFFTDAEADKLVDRILKIDGENEHLQQSHVGHRSGGKVVSKHRTSENAFDQVSDTALAFRKRSFDLLRIPRYQDDMCDGLQLLRYQQKQAYIAHHDYFSTQTSEDWNWNPKTGGSNRFATVFLYLSNVTEGGQTVFPLAEMPEGFSHPPLTQDTSKLFEPFSWEQDMVDKCSTRLASYPQKAHAILFYSQKPNGELDPMSLHGGCPVLEGTKWAANLWVWNKRRYGLDEQRSDTVKVVFENPTNEDVDLFWSDKKMATIRAGAQQPYSSFHGHQWTIKDATGKVLVQTVLDKAQGAKQTIAVKQV</sequence>
<keyword evidence="9" id="KW-1185">Reference proteome</keyword>
<keyword evidence="5" id="KW-0408">Iron</keyword>
<dbReference type="InterPro" id="IPR005123">
    <property type="entry name" value="Oxoglu/Fe-dep_dioxygenase_dom"/>
</dbReference>
<dbReference type="Gene3D" id="2.60.40.780">
    <property type="entry name" value="von Hippel-Lindau disease tumour suppressor, beta domain"/>
    <property type="match status" value="1"/>
</dbReference>
<dbReference type="PANTHER" id="PTHR10869">
    <property type="entry name" value="PROLYL 4-HYDROXYLASE ALPHA SUBUNIT"/>
    <property type="match status" value="1"/>
</dbReference>
<dbReference type="PROSITE" id="PS51471">
    <property type="entry name" value="FE2OG_OXY"/>
    <property type="match status" value="1"/>
</dbReference>
<name>A0A1V9ZZ95_9STRA</name>
<evidence type="ECO:0000256" key="4">
    <source>
        <dbReference type="ARBA" id="ARBA00023002"/>
    </source>
</evidence>
<dbReference type="GO" id="GO:0005506">
    <property type="term" value="F:iron ion binding"/>
    <property type="evidence" value="ECO:0007669"/>
    <property type="project" value="InterPro"/>
</dbReference>
<dbReference type="Gene3D" id="2.60.120.620">
    <property type="entry name" value="q2cbj1_9rhob like domain"/>
    <property type="match status" value="1"/>
</dbReference>
<keyword evidence="3" id="KW-0223">Dioxygenase</keyword>
<comment type="caution">
    <text evidence="8">The sequence shown here is derived from an EMBL/GenBank/DDBJ whole genome shotgun (WGS) entry which is preliminary data.</text>
</comment>
<dbReference type="InterPro" id="IPR044862">
    <property type="entry name" value="Pro_4_hyd_alph_FE2OG_OXY"/>
</dbReference>
<dbReference type="GO" id="GO:0031418">
    <property type="term" value="F:L-ascorbic acid binding"/>
    <property type="evidence" value="ECO:0007669"/>
    <property type="project" value="InterPro"/>
</dbReference>
<dbReference type="AlphaFoldDB" id="A0A1V9ZZ95"/>
<evidence type="ECO:0000313" key="8">
    <source>
        <dbReference type="EMBL" id="OQS03334.1"/>
    </source>
</evidence>
<dbReference type="Proteomes" id="UP000243217">
    <property type="component" value="Unassembled WGS sequence"/>
</dbReference>
<evidence type="ECO:0000313" key="9">
    <source>
        <dbReference type="Proteomes" id="UP000243217"/>
    </source>
</evidence>
<reference evidence="8 9" key="1">
    <citation type="journal article" date="2014" name="Genome Biol. Evol.">
        <title>The secreted proteins of Achlya hypogyna and Thraustotheca clavata identify the ancestral oomycete secretome and reveal gene acquisitions by horizontal gene transfer.</title>
        <authorList>
            <person name="Misner I."/>
            <person name="Blouin N."/>
            <person name="Leonard G."/>
            <person name="Richards T.A."/>
            <person name="Lane C.E."/>
        </authorList>
    </citation>
    <scope>NUCLEOTIDE SEQUENCE [LARGE SCALE GENOMIC DNA]</scope>
    <source>
        <strain evidence="8 9">ATCC 34112</strain>
    </source>
</reference>
<keyword evidence="6" id="KW-0812">Transmembrane</keyword>
<evidence type="ECO:0000256" key="2">
    <source>
        <dbReference type="ARBA" id="ARBA00022723"/>
    </source>
</evidence>
<dbReference type="GO" id="GO:0004656">
    <property type="term" value="F:procollagen-proline 4-dioxygenase activity"/>
    <property type="evidence" value="ECO:0007669"/>
    <property type="project" value="TreeGrafter"/>
</dbReference>
<evidence type="ECO:0000256" key="1">
    <source>
        <dbReference type="ARBA" id="ARBA00001961"/>
    </source>
</evidence>
<dbReference type="Pfam" id="PF13640">
    <property type="entry name" value="2OG-FeII_Oxy_3"/>
    <property type="match status" value="1"/>
</dbReference>
<evidence type="ECO:0000256" key="5">
    <source>
        <dbReference type="ARBA" id="ARBA00023004"/>
    </source>
</evidence>
<keyword evidence="2" id="KW-0479">Metal-binding</keyword>
<protein>
    <recommendedName>
        <fullName evidence="7">Fe2OG dioxygenase domain-containing protein</fullName>
    </recommendedName>
</protein>
<dbReference type="SUPFAM" id="SSF49468">
    <property type="entry name" value="VHL"/>
    <property type="match status" value="1"/>
</dbReference>
<dbReference type="InterPro" id="IPR006620">
    <property type="entry name" value="Pro_4_hyd_alph"/>
</dbReference>